<feature type="repeat" description="ANK" evidence="3">
    <location>
        <begin position="275"/>
        <end position="307"/>
    </location>
</feature>
<evidence type="ECO:0000256" key="3">
    <source>
        <dbReference type="PROSITE-ProRule" id="PRU00023"/>
    </source>
</evidence>
<feature type="repeat" description="ANK" evidence="3">
    <location>
        <begin position="231"/>
        <end position="257"/>
    </location>
</feature>
<accession>A0AA40EWY5</accession>
<dbReference type="Gene3D" id="1.25.40.20">
    <property type="entry name" value="Ankyrin repeat-containing domain"/>
    <property type="match status" value="4"/>
</dbReference>
<evidence type="ECO:0000313" key="6">
    <source>
        <dbReference type="EMBL" id="KAK0746931.1"/>
    </source>
</evidence>
<keyword evidence="1" id="KW-0677">Repeat</keyword>
<evidence type="ECO:0000256" key="4">
    <source>
        <dbReference type="SAM" id="MobiDB-lite"/>
    </source>
</evidence>
<evidence type="ECO:0000256" key="1">
    <source>
        <dbReference type="ARBA" id="ARBA00022737"/>
    </source>
</evidence>
<dbReference type="InterPro" id="IPR050745">
    <property type="entry name" value="Multifunctional_regulatory"/>
</dbReference>
<dbReference type="Proteomes" id="UP001172155">
    <property type="component" value="Unassembled WGS sequence"/>
</dbReference>
<dbReference type="InterPro" id="IPR002110">
    <property type="entry name" value="Ankyrin_rpt"/>
</dbReference>
<dbReference type="CDD" id="cd09917">
    <property type="entry name" value="F-box_SF"/>
    <property type="match status" value="1"/>
</dbReference>
<reference evidence="6" key="1">
    <citation type="submission" date="2023-06" db="EMBL/GenBank/DDBJ databases">
        <title>Genome-scale phylogeny and comparative genomics of the fungal order Sordariales.</title>
        <authorList>
            <consortium name="Lawrence Berkeley National Laboratory"/>
            <person name="Hensen N."/>
            <person name="Bonometti L."/>
            <person name="Westerberg I."/>
            <person name="Brannstrom I.O."/>
            <person name="Guillou S."/>
            <person name="Cros-Aarteil S."/>
            <person name="Calhoun S."/>
            <person name="Haridas S."/>
            <person name="Kuo A."/>
            <person name="Mondo S."/>
            <person name="Pangilinan J."/>
            <person name="Riley R."/>
            <person name="LaButti K."/>
            <person name="Andreopoulos B."/>
            <person name="Lipzen A."/>
            <person name="Chen C."/>
            <person name="Yanf M."/>
            <person name="Daum C."/>
            <person name="Ng V."/>
            <person name="Clum A."/>
            <person name="Steindorff A."/>
            <person name="Ohm R."/>
            <person name="Martin F."/>
            <person name="Silar P."/>
            <person name="Natvig D."/>
            <person name="Lalanne C."/>
            <person name="Gautier V."/>
            <person name="Ament-velasquez S.L."/>
            <person name="Kruys A."/>
            <person name="Hutchinson M.I."/>
            <person name="Powell A.J."/>
            <person name="Barry K."/>
            <person name="Miller A.N."/>
            <person name="Grigoriev I.V."/>
            <person name="Debuchy R."/>
            <person name="Gladieux P."/>
            <person name="Thoren M.H."/>
            <person name="Johannesson H."/>
        </authorList>
    </citation>
    <scope>NUCLEOTIDE SEQUENCE</scope>
    <source>
        <strain evidence="6">SMH3187-1</strain>
    </source>
</reference>
<dbReference type="PANTHER" id="PTHR24189:SF50">
    <property type="entry name" value="ANKYRIN REPEAT AND SOCS BOX PROTEIN 2"/>
    <property type="match status" value="1"/>
</dbReference>
<keyword evidence="5" id="KW-0732">Signal</keyword>
<dbReference type="PANTHER" id="PTHR24189">
    <property type="entry name" value="MYOTROPHIN"/>
    <property type="match status" value="1"/>
</dbReference>
<evidence type="ECO:0000256" key="5">
    <source>
        <dbReference type="SAM" id="SignalP"/>
    </source>
</evidence>
<feature type="repeat" description="ANK" evidence="3">
    <location>
        <begin position="443"/>
        <end position="475"/>
    </location>
</feature>
<dbReference type="EMBL" id="JAUKUD010000004">
    <property type="protein sequence ID" value="KAK0746931.1"/>
    <property type="molecule type" value="Genomic_DNA"/>
</dbReference>
<dbReference type="SMART" id="SM00248">
    <property type="entry name" value="ANK"/>
    <property type="match status" value="8"/>
</dbReference>
<protein>
    <submittedName>
        <fullName evidence="6">Ankyrin repeat-containing domain protein</fullName>
    </submittedName>
</protein>
<dbReference type="AlphaFoldDB" id="A0AA40EWY5"/>
<name>A0AA40EWY5_9PEZI</name>
<keyword evidence="2 3" id="KW-0040">ANK repeat</keyword>
<dbReference type="GO" id="GO:0005634">
    <property type="term" value="C:nucleus"/>
    <property type="evidence" value="ECO:0007669"/>
    <property type="project" value="TreeGrafter"/>
</dbReference>
<feature type="repeat" description="ANK" evidence="3">
    <location>
        <begin position="174"/>
        <end position="206"/>
    </location>
</feature>
<feature type="region of interest" description="Disordered" evidence="4">
    <location>
        <begin position="109"/>
        <end position="134"/>
    </location>
</feature>
<feature type="compositionally biased region" description="Basic and acidic residues" evidence="4">
    <location>
        <begin position="109"/>
        <end position="118"/>
    </location>
</feature>
<proteinExistence type="predicted"/>
<organism evidence="6 7">
    <name type="scientific">Schizothecium vesticola</name>
    <dbReference type="NCBI Taxonomy" id="314040"/>
    <lineage>
        <taxon>Eukaryota</taxon>
        <taxon>Fungi</taxon>
        <taxon>Dikarya</taxon>
        <taxon>Ascomycota</taxon>
        <taxon>Pezizomycotina</taxon>
        <taxon>Sordariomycetes</taxon>
        <taxon>Sordariomycetidae</taxon>
        <taxon>Sordariales</taxon>
        <taxon>Schizotheciaceae</taxon>
        <taxon>Schizothecium</taxon>
    </lineage>
</organism>
<comment type="caution">
    <text evidence="6">The sequence shown here is derived from an EMBL/GenBank/DDBJ whole genome shotgun (WGS) entry which is preliminary data.</text>
</comment>
<dbReference type="Pfam" id="PF12796">
    <property type="entry name" value="Ank_2"/>
    <property type="match status" value="3"/>
</dbReference>
<sequence>MACFARLPVELLVLVIENLDAVADLASLAQTDRKLYGLAIPVLYQRAALQPNPKPLSWAAQYGIVPTLERALAAGIDPNHAFVDHVPLKTWHQANTLAKLGAVSDKDAAWDTESDHSSSSRQSELGHSLDDDSSSVAVSDMDMYEDGGHNAVAGRLGERSHIDDPLCPLPRVRRGYRAIHLAAQAGHHVVVEMLLDHGADIDAPASWLCDCPRLYGLLNAAESPEAQNAPPKWTPLHLAICRSHPEMAKLLLSRGASHVVQVLGGPGDEDPGAAQGVTALHDAARMGLAGVVQYLVQEGIQTDVDVRDTKTLTPLYHAYEGRRWDSTVPLLLQLGADINVDVKLFMPYTAITPMGEACRLGHFAAADRLLDLGAGAMRGFTVTTTGAGLSPLHMCCMPSARPGSALPPNSRRIYEEEDRGLARMHTIQKLIEKGASVSATDCSGNTPLLTAAENHNAPALQVLLGAGVSPRDRDCMGRNAMMRAIMGPPQDSLLGESDRISEPLAQTLRILVHGGVPLDETDTEGNTLLHLIFKGHLSFKQSQVKAALRHLLSMHGAADLARIRNKEGHTPLYLAFERHNLDACDVLVRKGYLRGGLDRSELEAMFALAVNACRFQSMFTEPIHFVLDLDVHGILTTNPTVLQDLLGLPDCDAGIVAARIIVDRGLPPMSPVEATCLLGWAISDDRLPFAYALLNMGADVNGRHRDNDDYPLAALVRRQRHRAGVALPPAEIQFAQALLERGANPHLRVCPTKPERILNTIINNRINDVLLMILKKHSLASDPRAVGGAYLHSALSIVRDDYYQPCPSEEVIDALLASGADPCEMDERGDTPLSVLLQSFCNEPRYAWRYRRFVKALAVPGVDVNRRNNDGKSIIDYLQQLMDADSVASKGTAFFARRIQIVDGGDGTKSLCFLPRPEARTKLRT</sequence>
<keyword evidence="7" id="KW-1185">Reference proteome</keyword>
<dbReference type="SUPFAM" id="SSF48403">
    <property type="entry name" value="Ankyrin repeat"/>
    <property type="match status" value="2"/>
</dbReference>
<evidence type="ECO:0000313" key="7">
    <source>
        <dbReference type="Proteomes" id="UP001172155"/>
    </source>
</evidence>
<dbReference type="PROSITE" id="PS50088">
    <property type="entry name" value="ANK_REPEAT"/>
    <property type="match status" value="4"/>
</dbReference>
<dbReference type="GO" id="GO:0005737">
    <property type="term" value="C:cytoplasm"/>
    <property type="evidence" value="ECO:0007669"/>
    <property type="project" value="TreeGrafter"/>
</dbReference>
<feature type="chain" id="PRO_5041344356" evidence="5">
    <location>
        <begin position="24"/>
        <end position="925"/>
    </location>
</feature>
<gene>
    <name evidence="6" type="ORF">B0T18DRAFT_348859</name>
</gene>
<feature type="signal peptide" evidence="5">
    <location>
        <begin position="1"/>
        <end position="23"/>
    </location>
</feature>
<dbReference type="PROSITE" id="PS50297">
    <property type="entry name" value="ANK_REP_REGION"/>
    <property type="match status" value="3"/>
</dbReference>
<dbReference type="InterPro" id="IPR036770">
    <property type="entry name" value="Ankyrin_rpt-contain_sf"/>
</dbReference>
<evidence type="ECO:0000256" key="2">
    <source>
        <dbReference type="ARBA" id="ARBA00023043"/>
    </source>
</evidence>